<sequence>MSSNLLLQPDLVLGGPILDLTPDLLRLHDLKGLILDVDDTLVPINSPGASDDLKNWIAQIKPLVPIWLVSNNLNWIRIRAIAECLDLPFMMGAAKPSRRKLRQAAENMGLPIEQIAMVGDRLFTDVLAGNRLGMFTILVEPMVDPHHGYRPFDVRSFEVWLSQMLGARLSPSVQNFTNLDKT</sequence>
<dbReference type="Pfam" id="PF13242">
    <property type="entry name" value="Hydrolase_like"/>
    <property type="match status" value="1"/>
</dbReference>
<organism evidence="1 2">
    <name type="scientific">Roseofilum reptotaenium AO1-A</name>
    <dbReference type="NCBI Taxonomy" id="1925591"/>
    <lineage>
        <taxon>Bacteria</taxon>
        <taxon>Bacillati</taxon>
        <taxon>Cyanobacteriota</taxon>
        <taxon>Cyanophyceae</taxon>
        <taxon>Desertifilales</taxon>
        <taxon>Desertifilaceae</taxon>
        <taxon>Roseofilum</taxon>
    </lineage>
</organism>
<keyword evidence="1" id="KW-0378">Hydrolase</keyword>
<dbReference type="EMBL" id="MLAW01000001">
    <property type="protein sequence ID" value="OJJ27493.1"/>
    <property type="molecule type" value="Genomic_DNA"/>
</dbReference>
<comment type="caution">
    <text evidence="1">The sequence shown here is derived from an EMBL/GenBank/DDBJ whole genome shotgun (WGS) entry which is preliminary data.</text>
</comment>
<gene>
    <name evidence="1" type="ORF">BI308_00545</name>
</gene>
<dbReference type="AlphaFoldDB" id="A0A1L9QXV8"/>
<evidence type="ECO:0000313" key="2">
    <source>
        <dbReference type="Proteomes" id="UP000183940"/>
    </source>
</evidence>
<dbReference type="InterPro" id="IPR006549">
    <property type="entry name" value="HAD-SF_hydro_IIIA"/>
</dbReference>
<dbReference type="Gene3D" id="3.40.50.1000">
    <property type="entry name" value="HAD superfamily/HAD-like"/>
    <property type="match status" value="1"/>
</dbReference>
<keyword evidence="2" id="KW-1185">Reference proteome</keyword>
<dbReference type="STRING" id="1925591.BI308_00545"/>
<accession>A0A1L9QXV8</accession>
<dbReference type="CDD" id="cd16416">
    <property type="entry name" value="HAD_BsYqeG-like"/>
    <property type="match status" value="1"/>
</dbReference>
<evidence type="ECO:0000313" key="1">
    <source>
        <dbReference type="EMBL" id="OJJ27493.1"/>
    </source>
</evidence>
<dbReference type="NCBIfam" id="TIGR01662">
    <property type="entry name" value="HAD-SF-IIIA"/>
    <property type="match status" value="1"/>
</dbReference>
<dbReference type="InterPro" id="IPR010021">
    <property type="entry name" value="PGPP1/Gep4"/>
</dbReference>
<dbReference type="InterPro" id="IPR023214">
    <property type="entry name" value="HAD_sf"/>
</dbReference>
<dbReference type="NCBIfam" id="TIGR01668">
    <property type="entry name" value="YqeG_hyp_ppase"/>
    <property type="match status" value="1"/>
</dbReference>
<dbReference type="GO" id="GO:0008962">
    <property type="term" value="F:phosphatidylglycerophosphatase activity"/>
    <property type="evidence" value="ECO:0007669"/>
    <property type="project" value="InterPro"/>
</dbReference>
<dbReference type="SUPFAM" id="SSF56784">
    <property type="entry name" value="HAD-like"/>
    <property type="match status" value="1"/>
</dbReference>
<name>A0A1L9QXV8_9CYAN</name>
<protein>
    <submittedName>
        <fullName evidence="1">Hydrolase</fullName>
    </submittedName>
</protein>
<reference evidence="1" key="1">
    <citation type="submission" date="2016-10" db="EMBL/GenBank/DDBJ databases">
        <title>CRISPR-Cas defence system in Roseofilum reptotaenium: evidence of a bacteriophage-cyanobacterium arms race in the coral black band disease.</title>
        <authorList>
            <person name="Buerger P."/>
            <person name="Wood-Charlson E.M."/>
            <person name="Weynberg K.D."/>
            <person name="Willis B."/>
            <person name="Van Oppen M.J."/>
        </authorList>
    </citation>
    <scope>NUCLEOTIDE SEQUENCE [LARGE SCALE GENOMIC DNA]</scope>
    <source>
        <strain evidence="1">AO1-A</strain>
    </source>
</reference>
<proteinExistence type="predicted"/>
<dbReference type="Proteomes" id="UP000183940">
    <property type="component" value="Unassembled WGS sequence"/>
</dbReference>
<dbReference type="InterPro" id="IPR036412">
    <property type="entry name" value="HAD-like_sf"/>
</dbReference>